<dbReference type="Pfam" id="PF00111">
    <property type="entry name" value="Fer2"/>
    <property type="match status" value="1"/>
</dbReference>
<keyword evidence="2" id="KW-0479">Metal-binding</keyword>
<keyword evidence="5" id="KW-0411">Iron-sulfur</keyword>
<dbReference type="GO" id="GO:0051537">
    <property type="term" value="F:2 iron, 2 sulfur cluster binding"/>
    <property type="evidence" value="ECO:0007669"/>
    <property type="project" value="UniProtKB-KW"/>
</dbReference>
<feature type="domain" description="2Fe-2S ferredoxin-type" evidence="6">
    <location>
        <begin position="5"/>
        <end position="81"/>
    </location>
</feature>
<comment type="caution">
    <text evidence="7">The sequence shown here is derived from an EMBL/GenBank/DDBJ whole genome shotgun (WGS) entry which is preliminary data.</text>
</comment>
<dbReference type="PANTHER" id="PTHR44379">
    <property type="entry name" value="OXIDOREDUCTASE WITH IRON-SULFUR SUBUNIT"/>
    <property type="match status" value="1"/>
</dbReference>
<keyword evidence="4" id="KW-0408">Iron</keyword>
<evidence type="ECO:0000259" key="6">
    <source>
        <dbReference type="PROSITE" id="PS51085"/>
    </source>
</evidence>
<dbReference type="AlphaFoldDB" id="A0A1J5RWT7"/>
<evidence type="ECO:0000256" key="4">
    <source>
        <dbReference type="ARBA" id="ARBA00023004"/>
    </source>
</evidence>
<sequence length="157" mass="16618">MSLKHDIDFTLNGVRTRATVQVGMSTLELLRDTLGLTGTKYGCGEGECGACTILVDGVSMNSCLMFAVDCHGRQLVTIEGLAADQAGKRAEALTAAFVEHGAVQCGFCTPGMMVQASHLLDKHPHADSEAVKRGIEGNICRCTGYKKIVDAIVSVTE</sequence>
<keyword evidence="1" id="KW-0001">2Fe-2S</keyword>
<dbReference type="Gene3D" id="1.10.150.120">
    <property type="entry name" value="[2Fe-2S]-binding domain"/>
    <property type="match status" value="1"/>
</dbReference>
<dbReference type="InterPro" id="IPR012675">
    <property type="entry name" value="Beta-grasp_dom_sf"/>
</dbReference>
<dbReference type="SUPFAM" id="SSF47741">
    <property type="entry name" value="CO dehydrogenase ISP C-domain like"/>
    <property type="match status" value="1"/>
</dbReference>
<dbReference type="PROSITE" id="PS00197">
    <property type="entry name" value="2FE2S_FER_1"/>
    <property type="match status" value="1"/>
</dbReference>
<dbReference type="FunFam" id="3.10.20.30:FF:000020">
    <property type="entry name" value="Xanthine dehydrogenase iron-sulfur subunit"/>
    <property type="match status" value="1"/>
</dbReference>
<evidence type="ECO:0000313" key="7">
    <source>
        <dbReference type="EMBL" id="OIR00399.1"/>
    </source>
</evidence>
<dbReference type="PANTHER" id="PTHR44379:SF8">
    <property type="entry name" value="XANTHINE DEHYDROGENASE IRON-SULFUR-BINDING SUBUNIT XDHC-RELATED"/>
    <property type="match status" value="1"/>
</dbReference>
<protein>
    <submittedName>
        <fullName evidence="7">Nicotinate dehydrogenase small FeS subunit</fullName>
        <ecNumber evidence="7">1.17.1.5</ecNumber>
    </submittedName>
</protein>
<evidence type="ECO:0000256" key="3">
    <source>
        <dbReference type="ARBA" id="ARBA00023002"/>
    </source>
</evidence>
<keyword evidence="3 7" id="KW-0560">Oxidoreductase</keyword>
<proteinExistence type="predicted"/>
<accession>A0A1J5RWT7</accession>
<reference evidence="7" key="1">
    <citation type="submission" date="2016-10" db="EMBL/GenBank/DDBJ databases">
        <title>Sequence of Gallionella enrichment culture.</title>
        <authorList>
            <person name="Poehlein A."/>
            <person name="Muehling M."/>
            <person name="Daniel R."/>
        </authorList>
    </citation>
    <scope>NUCLEOTIDE SEQUENCE</scope>
</reference>
<evidence type="ECO:0000256" key="5">
    <source>
        <dbReference type="ARBA" id="ARBA00023014"/>
    </source>
</evidence>
<dbReference type="GO" id="GO:0050138">
    <property type="term" value="F:nicotinate dehydrogenase activity"/>
    <property type="evidence" value="ECO:0007669"/>
    <property type="project" value="UniProtKB-EC"/>
</dbReference>
<dbReference type="PROSITE" id="PS51085">
    <property type="entry name" value="2FE2S_FER_2"/>
    <property type="match status" value="1"/>
</dbReference>
<name>A0A1J5RWT7_9ZZZZ</name>
<dbReference type="SUPFAM" id="SSF54292">
    <property type="entry name" value="2Fe-2S ferredoxin-like"/>
    <property type="match status" value="1"/>
</dbReference>
<organism evidence="7">
    <name type="scientific">mine drainage metagenome</name>
    <dbReference type="NCBI Taxonomy" id="410659"/>
    <lineage>
        <taxon>unclassified sequences</taxon>
        <taxon>metagenomes</taxon>
        <taxon>ecological metagenomes</taxon>
    </lineage>
</organism>
<dbReference type="InterPro" id="IPR001041">
    <property type="entry name" value="2Fe-2S_ferredoxin-type"/>
</dbReference>
<dbReference type="InterPro" id="IPR006058">
    <property type="entry name" value="2Fe2S_fd_BS"/>
</dbReference>
<dbReference type="GO" id="GO:0046872">
    <property type="term" value="F:metal ion binding"/>
    <property type="evidence" value="ECO:0007669"/>
    <property type="project" value="UniProtKB-KW"/>
</dbReference>
<dbReference type="Pfam" id="PF01799">
    <property type="entry name" value="Fer2_2"/>
    <property type="match status" value="1"/>
</dbReference>
<dbReference type="InterPro" id="IPR036884">
    <property type="entry name" value="2Fe-2S-bd_dom_sf"/>
</dbReference>
<dbReference type="CDD" id="cd00207">
    <property type="entry name" value="fer2"/>
    <property type="match status" value="1"/>
</dbReference>
<evidence type="ECO:0000256" key="2">
    <source>
        <dbReference type="ARBA" id="ARBA00022723"/>
    </source>
</evidence>
<gene>
    <name evidence="7" type="primary">ndhS_1</name>
    <name evidence="7" type="ORF">GALL_174640</name>
</gene>
<dbReference type="InterPro" id="IPR036010">
    <property type="entry name" value="2Fe-2S_ferredoxin-like_sf"/>
</dbReference>
<dbReference type="InterPro" id="IPR051452">
    <property type="entry name" value="Diverse_Oxidoreductases"/>
</dbReference>
<dbReference type="InterPro" id="IPR002888">
    <property type="entry name" value="2Fe-2S-bd"/>
</dbReference>
<dbReference type="EMBL" id="MLJW01000095">
    <property type="protein sequence ID" value="OIR00399.1"/>
    <property type="molecule type" value="Genomic_DNA"/>
</dbReference>
<dbReference type="EC" id="1.17.1.5" evidence="7"/>
<dbReference type="Gene3D" id="3.10.20.30">
    <property type="match status" value="1"/>
</dbReference>
<evidence type="ECO:0000256" key="1">
    <source>
        <dbReference type="ARBA" id="ARBA00022714"/>
    </source>
</evidence>